<dbReference type="Gene3D" id="2.60.40.10">
    <property type="entry name" value="Immunoglobulins"/>
    <property type="match status" value="1"/>
</dbReference>
<dbReference type="AlphaFoldDB" id="A0A0R3TU89"/>
<evidence type="ECO:0000313" key="3">
    <source>
        <dbReference type="Proteomes" id="UP000278807"/>
    </source>
</evidence>
<dbReference type="WBParaSite" id="HNAJ_0001131101-mRNA-1">
    <property type="protein sequence ID" value="HNAJ_0001131101-mRNA-1"/>
    <property type="gene ID" value="HNAJ_0001131101"/>
</dbReference>
<proteinExistence type="predicted"/>
<protein>
    <submittedName>
        <fullName evidence="4">Ig-like domain-containing protein</fullName>
    </submittedName>
</protein>
<dbReference type="InterPro" id="IPR013783">
    <property type="entry name" value="Ig-like_fold"/>
</dbReference>
<sequence>MEKVSDMKVLQKSLPRSLWPEAYGRLVVTQAPIILPGLASKIVDEGDSLTWVCQAQGSAQPKVSWTRANGRPLNLPGSPQRIYAPPKASLKHCIA</sequence>
<dbReference type="OrthoDB" id="6260567at2759"/>
<accession>A0A0R3TU89</accession>
<evidence type="ECO:0000313" key="2">
    <source>
        <dbReference type="EMBL" id="VDO10083.1"/>
    </source>
</evidence>
<dbReference type="InterPro" id="IPR036179">
    <property type="entry name" value="Ig-like_dom_sf"/>
</dbReference>
<gene>
    <name evidence="2" type="ORF">HNAJ_LOCUS11301</name>
</gene>
<organism evidence="4">
    <name type="scientific">Rodentolepis nana</name>
    <name type="common">Dwarf tapeworm</name>
    <name type="synonym">Hymenolepis nana</name>
    <dbReference type="NCBI Taxonomy" id="102285"/>
    <lineage>
        <taxon>Eukaryota</taxon>
        <taxon>Metazoa</taxon>
        <taxon>Spiralia</taxon>
        <taxon>Lophotrochozoa</taxon>
        <taxon>Platyhelminthes</taxon>
        <taxon>Cestoda</taxon>
        <taxon>Eucestoda</taxon>
        <taxon>Cyclophyllidea</taxon>
        <taxon>Hymenolepididae</taxon>
        <taxon>Rodentolepis</taxon>
    </lineage>
</organism>
<evidence type="ECO:0000313" key="4">
    <source>
        <dbReference type="WBParaSite" id="HNAJ_0001131101-mRNA-1"/>
    </source>
</evidence>
<reference evidence="2 3" key="2">
    <citation type="submission" date="2018-11" db="EMBL/GenBank/DDBJ databases">
        <authorList>
            <consortium name="Pathogen Informatics"/>
        </authorList>
    </citation>
    <scope>NUCLEOTIDE SEQUENCE [LARGE SCALE GENOMIC DNA]</scope>
</reference>
<dbReference type="Proteomes" id="UP000278807">
    <property type="component" value="Unassembled WGS sequence"/>
</dbReference>
<dbReference type="SUPFAM" id="SSF48726">
    <property type="entry name" value="Immunoglobulin"/>
    <property type="match status" value="1"/>
</dbReference>
<dbReference type="InterPro" id="IPR007110">
    <property type="entry name" value="Ig-like_dom"/>
</dbReference>
<dbReference type="EMBL" id="UZAE01013492">
    <property type="protein sequence ID" value="VDO10083.1"/>
    <property type="molecule type" value="Genomic_DNA"/>
</dbReference>
<reference evidence="4" key="1">
    <citation type="submission" date="2017-02" db="UniProtKB">
        <authorList>
            <consortium name="WormBaseParasite"/>
        </authorList>
    </citation>
    <scope>IDENTIFICATION</scope>
</reference>
<name>A0A0R3TU89_RODNA</name>
<feature type="domain" description="Ig-like" evidence="1">
    <location>
        <begin position="32"/>
        <end position="95"/>
    </location>
</feature>
<evidence type="ECO:0000259" key="1">
    <source>
        <dbReference type="PROSITE" id="PS50835"/>
    </source>
</evidence>
<keyword evidence="3" id="KW-1185">Reference proteome</keyword>
<dbReference type="PROSITE" id="PS50835">
    <property type="entry name" value="IG_LIKE"/>
    <property type="match status" value="1"/>
</dbReference>